<dbReference type="HAMAP" id="MF_01114">
    <property type="entry name" value="RecX"/>
    <property type="match status" value="1"/>
</dbReference>
<dbReference type="Gene3D" id="1.10.10.10">
    <property type="entry name" value="Winged helix-like DNA-binding domain superfamily/Winged helix DNA-binding domain"/>
    <property type="match status" value="1"/>
</dbReference>
<evidence type="ECO:0000256" key="4">
    <source>
        <dbReference type="ARBA" id="ARBA00022490"/>
    </source>
</evidence>
<comment type="subcellular location">
    <subcellularLocation>
        <location evidence="1 5">Cytoplasm</location>
    </subcellularLocation>
</comment>
<comment type="function">
    <text evidence="5">Modulates RecA activity.</text>
</comment>
<dbReference type="GO" id="GO:0005737">
    <property type="term" value="C:cytoplasm"/>
    <property type="evidence" value="ECO:0007669"/>
    <property type="project" value="UniProtKB-SubCell"/>
</dbReference>
<organism evidence="9 10">
    <name type="scientific">Pontimonas salivibrio</name>
    <dbReference type="NCBI Taxonomy" id="1159327"/>
    <lineage>
        <taxon>Bacteria</taxon>
        <taxon>Bacillati</taxon>
        <taxon>Actinomycetota</taxon>
        <taxon>Actinomycetes</taxon>
        <taxon>Micrococcales</taxon>
        <taxon>Microbacteriaceae</taxon>
        <taxon>Pontimonas</taxon>
    </lineage>
</organism>
<evidence type="ECO:0000256" key="3">
    <source>
        <dbReference type="ARBA" id="ARBA00018111"/>
    </source>
</evidence>
<evidence type="ECO:0000256" key="6">
    <source>
        <dbReference type="SAM" id="MobiDB-lite"/>
    </source>
</evidence>
<accession>A0A2L2BRQ1</accession>
<dbReference type="InterPro" id="IPR053925">
    <property type="entry name" value="RecX_HTH_3rd"/>
</dbReference>
<dbReference type="PANTHER" id="PTHR33602:SF1">
    <property type="entry name" value="REGULATORY PROTEIN RECX FAMILY PROTEIN"/>
    <property type="match status" value="1"/>
</dbReference>
<dbReference type="Pfam" id="PF21981">
    <property type="entry name" value="RecX_HTH3"/>
    <property type="match status" value="1"/>
</dbReference>
<evidence type="ECO:0000259" key="7">
    <source>
        <dbReference type="Pfam" id="PF21981"/>
    </source>
</evidence>
<dbReference type="InterPro" id="IPR036388">
    <property type="entry name" value="WH-like_DNA-bd_sf"/>
</dbReference>
<sequence>MAEVIAFPRSATAPVTESDSGSPEGTNDAQPPQHEQPGVQPESSEPVPLWPGQVIDLQQARAMAGLPFVSEGAPSGVEESASEEDGSHGSDGAVDDSAFATARQIALRSLAARARSEAELRQKLADRGVERWAIDEVIAGLQDKHLIDDAQLAHDLAQGLSESKKMGPVGIKQALVKRRIPRGIIDQVVGGLDEVSDDTLEELARSRMRVLRGLDRQVQVRRLVGFLARRGYQGPEVYRVVGMVVDEPEGGPDIEPDSGSTRGVRFSPSPDSASAWVTPLGRR</sequence>
<dbReference type="EMBL" id="CP026923">
    <property type="protein sequence ID" value="AVG24331.1"/>
    <property type="molecule type" value="Genomic_DNA"/>
</dbReference>
<evidence type="ECO:0000256" key="2">
    <source>
        <dbReference type="ARBA" id="ARBA00009695"/>
    </source>
</evidence>
<proteinExistence type="inferred from homology"/>
<keyword evidence="4 5" id="KW-0963">Cytoplasm</keyword>
<dbReference type="Proteomes" id="UP000243077">
    <property type="component" value="Chromosome"/>
</dbReference>
<evidence type="ECO:0000313" key="10">
    <source>
        <dbReference type="Proteomes" id="UP000243077"/>
    </source>
</evidence>
<dbReference type="AlphaFoldDB" id="A0A2L2BRQ1"/>
<feature type="compositionally biased region" description="Acidic residues" evidence="6">
    <location>
        <begin position="247"/>
        <end position="256"/>
    </location>
</feature>
<feature type="region of interest" description="Disordered" evidence="6">
    <location>
        <begin position="1"/>
        <end position="94"/>
    </location>
</feature>
<evidence type="ECO:0000313" key="9">
    <source>
        <dbReference type="EMBL" id="AVG24331.1"/>
    </source>
</evidence>
<feature type="domain" description="RecX third three-helical" evidence="7">
    <location>
        <begin position="198"/>
        <end position="241"/>
    </location>
</feature>
<gene>
    <name evidence="5" type="primary">recX</name>
    <name evidence="9" type="ORF">C3B54_111388</name>
</gene>
<dbReference type="InterPro" id="IPR003783">
    <property type="entry name" value="Regulatory_RecX"/>
</dbReference>
<comment type="similarity">
    <text evidence="2 5">Belongs to the RecX family.</text>
</comment>
<dbReference type="GO" id="GO:0006282">
    <property type="term" value="P:regulation of DNA repair"/>
    <property type="evidence" value="ECO:0007669"/>
    <property type="project" value="UniProtKB-UniRule"/>
</dbReference>
<feature type="domain" description="RecX first three-helical" evidence="8">
    <location>
        <begin position="102"/>
        <end position="139"/>
    </location>
</feature>
<evidence type="ECO:0000256" key="1">
    <source>
        <dbReference type="ARBA" id="ARBA00004496"/>
    </source>
</evidence>
<feature type="compositionally biased region" description="Polar residues" evidence="6">
    <location>
        <begin position="13"/>
        <end position="30"/>
    </location>
</feature>
<evidence type="ECO:0000259" key="8">
    <source>
        <dbReference type="Pfam" id="PF21982"/>
    </source>
</evidence>
<dbReference type="Pfam" id="PF21982">
    <property type="entry name" value="RecX_HTH1"/>
    <property type="match status" value="1"/>
</dbReference>
<keyword evidence="10" id="KW-1185">Reference proteome</keyword>
<dbReference type="PANTHER" id="PTHR33602">
    <property type="entry name" value="REGULATORY PROTEIN RECX FAMILY PROTEIN"/>
    <property type="match status" value="1"/>
</dbReference>
<protein>
    <recommendedName>
        <fullName evidence="3 5">Regulatory protein RecX</fullName>
    </recommendedName>
</protein>
<dbReference type="KEGG" id="psai:C3B54_111388"/>
<feature type="region of interest" description="Disordered" evidence="6">
    <location>
        <begin position="247"/>
        <end position="283"/>
    </location>
</feature>
<evidence type="ECO:0000256" key="5">
    <source>
        <dbReference type="HAMAP-Rule" id="MF_01114"/>
    </source>
</evidence>
<dbReference type="InterPro" id="IPR053926">
    <property type="entry name" value="RecX_HTH_1st"/>
</dbReference>
<name>A0A2L2BRQ1_9MICO</name>
<reference evidence="9 10" key="1">
    <citation type="submission" date="2018-02" db="EMBL/GenBank/DDBJ databases">
        <title>Complete genome of the streamlined marine actinobacterium Pontimonas salivibrio CL-TW6 adapted to coastal planktonic lifestype.</title>
        <authorList>
            <person name="Cho B.C."/>
            <person name="Hardies S.C."/>
            <person name="Jang G.I."/>
            <person name="Hwang C.Y."/>
        </authorList>
    </citation>
    <scope>NUCLEOTIDE SEQUENCE [LARGE SCALE GENOMIC DNA]</scope>
    <source>
        <strain evidence="9 10">CL-TW6</strain>
    </source>
</reference>